<accession>A0A518JN33</accession>
<dbReference type="InterPro" id="IPR002716">
    <property type="entry name" value="PIN_dom"/>
</dbReference>
<evidence type="ECO:0000313" key="2">
    <source>
        <dbReference type="EMBL" id="QDV66953.1"/>
    </source>
</evidence>
<name>A0A518JN33_9BACT</name>
<dbReference type="InterPro" id="IPR029060">
    <property type="entry name" value="PIN-like_dom_sf"/>
</dbReference>
<gene>
    <name evidence="2" type="ORF">Poly24_06420</name>
</gene>
<dbReference type="AlphaFoldDB" id="A0A518JN33"/>
<keyword evidence="3" id="KW-1185">Reference proteome</keyword>
<protein>
    <recommendedName>
        <fullName evidence="1">PIN domain-containing protein</fullName>
    </recommendedName>
</protein>
<dbReference type="EMBL" id="CP036348">
    <property type="protein sequence ID" value="QDV66953.1"/>
    <property type="molecule type" value="Genomic_DNA"/>
</dbReference>
<dbReference type="CDD" id="cd18687">
    <property type="entry name" value="PIN_VapC-like"/>
    <property type="match status" value="1"/>
</dbReference>
<evidence type="ECO:0000313" key="3">
    <source>
        <dbReference type="Proteomes" id="UP000315082"/>
    </source>
</evidence>
<reference evidence="2 3" key="1">
    <citation type="submission" date="2019-02" db="EMBL/GenBank/DDBJ databases">
        <title>Deep-cultivation of Planctomycetes and their phenomic and genomic characterization uncovers novel biology.</title>
        <authorList>
            <person name="Wiegand S."/>
            <person name="Jogler M."/>
            <person name="Boedeker C."/>
            <person name="Pinto D."/>
            <person name="Vollmers J."/>
            <person name="Rivas-Marin E."/>
            <person name="Kohn T."/>
            <person name="Peeters S.H."/>
            <person name="Heuer A."/>
            <person name="Rast P."/>
            <person name="Oberbeckmann S."/>
            <person name="Bunk B."/>
            <person name="Jeske O."/>
            <person name="Meyerdierks A."/>
            <person name="Storesund J.E."/>
            <person name="Kallscheuer N."/>
            <person name="Luecker S."/>
            <person name="Lage O.M."/>
            <person name="Pohl T."/>
            <person name="Merkel B.J."/>
            <person name="Hornburger P."/>
            <person name="Mueller R.-W."/>
            <person name="Bruemmer F."/>
            <person name="Labrenz M."/>
            <person name="Spormann A.M."/>
            <person name="Op den Camp H."/>
            <person name="Overmann J."/>
            <person name="Amann R."/>
            <person name="Jetten M.S.M."/>
            <person name="Mascher T."/>
            <person name="Medema M.H."/>
            <person name="Devos D.P."/>
            <person name="Kaster A.-K."/>
            <person name="Ovreas L."/>
            <person name="Rohde M."/>
            <person name="Galperin M.Y."/>
            <person name="Jogler C."/>
        </authorList>
    </citation>
    <scope>NUCLEOTIDE SEQUENCE [LARGE SCALE GENOMIC DNA]</scope>
    <source>
        <strain evidence="2 3">Poly24</strain>
    </source>
</reference>
<dbReference type="Proteomes" id="UP000315082">
    <property type="component" value="Chromosome"/>
</dbReference>
<sequence length="160" mass="17531">MAFAYVETTIVGNVAGRILKDPAAAAQQRLTRAWWAMAPTRLELVVSQLVVDECGAGDPTAARERLEAISNHRLLAITPECRELAANLISAKAVPASEPRDALHIAIASVHGVDYLLTWNFKHIANAVLRHQIEFVIREAGFEPPVICTPQELPMDETDD</sequence>
<proteinExistence type="predicted"/>
<dbReference type="SUPFAM" id="SSF88723">
    <property type="entry name" value="PIN domain-like"/>
    <property type="match status" value="1"/>
</dbReference>
<dbReference type="KEGG" id="rcf:Poly24_06420"/>
<dbReference type="OrthoDB" id="5625074at2"/>
<dbReference type="RefSeq" id="WP_145090299.1">
    <property type="nucleotide sequence ID" value="NZ_CP036348.1"/>
</dbReference>
<feature type="domain" description="PIN" evidence="1">
    <location>
        <begin position="31"/>
        <end position="118"/>
    </location>
</feature>
<organism evidence="2 3">
    <name type="scientific">Rosistilla carotiformis</name>
    <dbReference type="NCBI Taxonomy" id="2528017"/>
    <lineage>
        <taxon>Bacteria</taxon>
        <taxon>Pseudomonadati</taxon>
        <taxon>Planctomycetota</taxon>
        <taxon>Planctomycetia</taxon>
        <taxon>Pirellulales</taxon>
        <taxon>Pirellulaceae</taxon>
        <taxon>Rosistilla</taxon>
    </lineage>
</organism>
<dbReference type="Pfam" id="PF01850">
    <property type="entry name" value="PIN"/>
    <property type="match status" value="1"/>
</dbReference>
<evidence type="ECO:0000259" key="1">
    <source>
        <dbReference type="Pfam" id="PF01850"/>
    </source>
</evidence>